<dbReference type="AlphaFoldDB" id="A0AAN4UAW9"/>
<dbReference type="GeneID" id="69986232"/>
<name>A0AAN4UAW9_9ENTE</name>
<proteinExistence type="predicted"/>
<reference evidence="2" key="1">
    <citation type="submission" date="2019-08" db="EMBL/GenBank/DDBJ databases">
        <authorList>
            <person name="Ishikawa M."/>
            <person name="Suzuki T."/>
            <person name="Matsutani M."/>
        </authorList>
    </citation>
    <scope>NUCLEOTIDE SEQUENCE</scope>
    <source>
        <strain evidence="2">7C1</strain>
        <strain evidence="1">8C4</strain>
    </source>
</reference>
<gene>
    <name evidence="1" type="ORF">TK11N_01340</name>
    <name evidence="2" type="ORF">TK2N_02250</name>
</gene>
<dbReference type="EMBL" id="BKBQ01000002">
    <property type="protein sequence ID" value="GEQ53381.1"/>
    <property type="molecule type" value="Genomic_DNA"/>
</dbReference>
<accession>A0AAN4UAW9</accession>
<organism evidence="2 3">
    <name type="scientific">Tetragenococcus koreensis</name>
    <dbReference type="NCBI Taxonomy" id="290335"/>
    <lineage>
        <taxon>Bacteria</taxon>
        <taxon>Bacillati</taxon>
        <taxon>Bacillota</taxon>
        <taxon>Bacilli</taxon>
        <taxon>Lactobacillales</taxon>
        <taxon>Enterococcaceae</taxon>
        <taxon>Tetragenococcus</taxon>
    </lineage>
</organism>
<dbReference type="Proteomes" id="UP000886597">
    <property type="component" value="Unassembled WGS sequence"/>
</dbReference>
<dbReference type="Proteomes" id="UP000886607">
    <property type="component" value="Unassembled WGS sequence"/>
</dbReference>
<evidence type="ECO:0000313" key="2">
    <source>
        <dbReference type="EMBL" id="GEQ53381.1"/>
    </source>
</evidence>
<dbReference type="EMBL" id="BKBO01000002">
    <property type="protein sequence ID" value="GEQ48282.1"/>
    <property type="molecule type" value="Genomic_DNA"/>
</dbReference>
<comment type="caution">
    <text evidence="2">The sequence shown here is derived from an EMBL/GenBank/DDBJ whole genome shotgun (WGS) entry which is preliminary data.</text>
</comment>
<evidence type="ECO:0000313" key="4">
    <source>
        <dbReference type="Proteomes" id="UP000886607"/>
    </source>
</evidence>
<reference evidence="2" key="2">
    <citation type="journal article" date="2020" name="Int. Dairy J.">
        <title>Lactic acid bacterial diversity in Brie cheese focusing on salt concentration and pH of isolation medium and characterisation of halophilic and alkaliphilic lactic acid bacterial isolates.</title>
        <authorList>
            <person name="Unno R."/>
            <person name="Matsutani M."/>
            <person name="Suzuki T."/>
            <person name="Kodama K."/>
            <person name="Matsushita H."/>
            <person name="Yamasato K."/>
            <person name="Koizumi Y."/>
            <person name="Ishikawa M."/>
        </authorList>
    </citation>
    <scope>NUCLEOTIDE SEQUENCE</scope>
    <source>
        <strain evidence="2">7C1</strain>
        <strain evidence="1">8C4</strain>
    </source>
</reference>
<evidence type="ECO:0000313" key="3">
    <source>
        <dbReference type="Proteomes" id="UP000886597"/>
    </source>
</evidence>
<dbReference type="KEGG" id="tkr:C7K43_09785"/>
<evidence type="ECO:0008006" key="5">
    <source>
        <dbReference type="Google" id="ProtNLM"/>
    </source>
</evidence>
<dbReference type="RefSeq" id="WP_124006666.1">
    <property type="nucleotide sequence ID" value="NZ_BJYN01000010.1"/>
</dbReference>
<keyword evidence="4" id="KW-1185">Reference proteome</keyword>
<protein>
    <recommendedName>
        <fullName evidence="5">DUF2187 domain-containing protein</fullName>
    </recommendedName>
</protein>
<evidence type="ECO:0000313" key="1">
    <source>
        <dbReference type="EMBL" id="GEQ48282.1"/>
    </source>
</evidence>
<sequence>MATFGKFDTSIDPSEVGKEFTVDEHVAFEVHNQSETGTITKQLKNSALIKIDETSSNQDLIGQTNGVIIINYKQMKPTE</sequence>